<dbReference type="PANTHER" id="PTHR42831">
    <property type="entry name" value="FE-S PROTEIN MATURATION AUXILIARY FACTOR YITW"/>
    <property type="match status" value="1"/>
</dbReference>
<dbReference type="RefSeq" id="WP_007742496.1">
    <property type="nucleotide sequence ID" value="NZ_AOMF01000171.1"/>
</dbReference>
<protein>
    <submittedName>
        <fullName evidence="2">Metal-sulfur cluster biosynthetic enzyme</fullName>
    </submittedName>
</protein>
<reference evidence="2 3" key="1">
    <citation type="journal article" date="2014" name="PLoS Genet.">
        <title>Phylogenetically driven sequencing of extremely halophilic archaea reveals strategies for static and dynamic osmo-response.</title>
        <authorList>
            <person name="Becker E.A."/>
            <person name="Seitzer P.M."/>
            <person name="Tritt A."/>
            <person name="Larsen D."/>
            <person name="Krusor M."/>
            <person name="Yao A.I."/>
            <person name="Wu D."/>
            <person name="Madern D."/>
            <person name="Eisen J.A."/>
            <person name="Darling A.E."/>
            <person name="Facciotti M.T."/>
        </authorList>
    </citation>
    <scope>NUCLEOTIDE SEQUENCE [LARGE SCALE GENOMIC DNA]</scope>
    <source>
        <strain evidence="2 3">JCM 13552</strain>
    </source>
</reference>
<keyword evidence="3" id="KW-1185">Reference proteome</keyword>
<dbReference type="Pfam" id="PF01883">
    <property type="entry name" value="FeS_assembly_P"/>
    <property type="match status" value="1"/>
</dbReference>
<sequence>MSSESGVDPELDPDAKYCAYTDYESGESVEELPATGVGSTGIERAVWDTLYDIDDPEMPISIVDLGLIYGVAIDDGHARVDMTLTYTGCPARDMLQETVRKRVAAVEGVDDAELRLVWSPEWTVEMVTEQGKDDLREFGLSI</sequence>
<evidence type="ECO:0000313" key="3">
    <source>
        <dbReference type="Proteomes" id="UP000011680"/>
    </source>
</evidence>
<organism evidence="2 3">
    <name type="scientific">Halococcus thailandensis JCM 13552</name>
    <dbReference type="NCBI Taxonomy" id="1227457"/>
    <lineage>
        <taxon>Archaea</taxon>
        <taxon>Methanobacteriati</taxon>
        <taxon>Methanobacteriota</taxon>
        <taxon>Stenosarchaea group</taxon>
        <taxon>Halobacteria</taxon>
        <taxon>Halobacteriales</taxon>
        <taxon>Halococcaceae</taxon>
        <taxon>Halococcus</taxon>
    </lineage>
</organism>
<dbReference type="Proteomes" id="UP000011680">
    <property type="component" value="Unassembled WGS sequence"/>
</dbReference>
<gene>
    <name evidence="2" type="ORF">C451_17450</name>
</gene>
<dbReference type="AlphaFoldDB" id="M0MX40"/>
<dbReference type="Gene3D" id="3.30.300.130">
    <property type="entry name" value="Fe-S cluster assembly (FSCA)"/>
    <property type="match status" value="1"/>
</dbReference>
<evidence type="ECO:0000313" key="2">
    <source>
        <dbReference type="EMBL" id="EMA50307.1"/>
    </source>
</evidence>
<accession>M0MX40</accession>
<feature type="domain" description="MIP18 family-like" evidence="1">
    <location>
        <begin position="44"/>
        <end position="112"/>
    </location>
</feature>
<dbReference type="SUPFAM" id="SSF117916">
    <property type="entry name" value="Fe-S cluster assembly (FSCA) domain-like"/>
    <property type="match status" value="1"/>
</dbReference>
<dbReference type="NCBIfam" id="NF041868">
    <property type="entry name" value="paad_haloarch"/>
    <property type="match status" value="1"/>
</dbReference>
<name>M0MX40_9EURY</name>
<dbReference type="PATRIC" id="fig|1227457.3.peg.3405"/>
<dbReference type="InterPro" id="IPR052339">
    <property type="entry name" value="Fe-S_Maturation_MIP18"/>
</dbReference>
<dbReference type="InterPro" id="IPR002744">
    <property type="entry name" value="MIP18-like"/>
</dbReference>
<comment type="caution">
    <text evidence="2">The sequence shown here is derived from an EMBL/GenBank/DDBJ whole genome shotgun (WGS) entry which is preliminary data.</text>
</comment>
<dbReference type="OrthoDB" id="371709at2157"/>
<evidence type="ECO:0000259" key="1">
    <source>
        <dbReference type="Pfam" id="PF01883"/>
    </source>
</evidence>
<dbReference type="eggNOG" id="arCOG01845">
    <property type="taxonomic scope" value="Archaea"/>
</dbReference>
<proteinExistence type="predicted"/>
<dbReference type="PANTHER" id="PTHR42831:SF1">
    <property type="entry name" value="FE-S PROTEIN MATURATION AUXILIARY FACTOR YITW"/>
    <property type="match status" value="1"/>
</dbReference>
<dbReference type="STRING" id="1227457.C451_17450"/>
<dbReference type="EMBL" id="AOMF01000171">
    <property type="protein sequence ID" value="EMA50307.1"/>
    <property type="molecule type" value="Genomic_DNA"/>
</dbReference>
<dbReference type="InterPro" id="IPR034904">
    <property type="entry name" value="FSCA_dom_sf"/>
</dbReference>